<dbReference type="InterPro" id="IPR016032">
    <property type="entry name" value="Sig_transdc_resp-reg_C-effctor"/>
</dbReference>
<proteinExistence type="predicted"/>
<accession>A0ABV3FFE3</accession>
<dbReference type="InterPro" id="IPR000792">
    <property type="entry name" value="Tscrpt_reg_LuxR_C"/>
</dbReference>
<dbReference type="RefSeq" id="WP_357984326.1">
    <property type="nucleotide sequence ID" value="NZ_JBFAIH010000019.1"/>
</dbReference>
<feature type="domain" description="HTH luxR-type" evidence="1">
    <location>
        <begin position="789"/>
        <end position="854"/>
    </location>
</feature>
<comment type="caution">
    <text evidence="2">The sequence shown here is derived from an EMBL/GenBank/DDBJ whole genome shotgun (WGS) entry which is preliminary data.</text>
</comment>
<dbReference type="PANTHER" id="PTHR47691:SF3">
    <property type="entry name" value="HTH-TYPE TRANSCRIPTIONAL REGULATOR RV0890C-RELATED"/>
    <property type="match status" value="1"/>
</dbReference>
<dbReference type="EMBL" id="JBFAIH010000019">
    <property type="protein sequence ID" value="MEV0366406.1"/>
    <property type="molecule type" value="Genomic_DNA"/>
</dbReference>
<reference evidence="2 3" key="1">
    <citation type="submission" date="2024-06" db="EMBL/GenBank/DDBJ databases">
        <title>The Natural Products Discovery Center: Release of the First 8490 Sequenced Strains for Exploring Actinobacteria Biosynthetic Diversity.</title>
        <authorList>
            <person name="Kalkreuter E."/>
            <person name="Kautsar S.A."/>
            <person name="Yang D."/>
            <person name="Bader C.D."/>
            <person name="Teijaro C.N."/>
            <person name="Fluegel L."/>
            <person name="Davis C.M."/>
            <person name="Simpson J.R."/>
            <person name="Lauterbach L."/>
            <person name="Steele A.D."/>
            <person name="Gui C."/>
            <person name="Meng S."/>
            <person name="Li G."/>
            <person name="Viehrig K."/>
            <person name="Ye F."/>
            <person name="Su P."/>
            <person name="Kiefer A.F."/>
            <person name="Nichols A."/>
            <person name="Cepeda A.J."/>
            <person name="Yan W."/>
            <person name="Fan B."/>
            <person name="Jiang Y."/>
            <person name="Adhikari A."/>
            <person name="Zheng C.-J."/>
            <person name="Schuster L."/>
            <person name="Cowan T.M."/>
            <person name="Smanski M.J."/>
            <person name="Chevrette M.G."/>
            <person name="De Carvalho L.P.S."/>
            <person name="Shen B."/>
        </authorList>
    </citation>
    <scope>NUCLEOTIDE SEQUENCE [LARGE SCALE GENOMIC DNA]</scope>
    <source>
        <strain evidence="2 3">NPDC050671</strain>
    </source>
</reference>
<evidence type="ECO:0000259" key="1">
    <source>
        <dbReference type="PROSITE" id="PS50043"/>
    </source>
</evidence>
<name>A0ABV3FFE3_9NOCA</name>
<evidence type="ECO:0000313" key="3">
    <source>
        <dbReference type="Proteomes" id="UP001551658"/>
    </source>
</evidence>
<gene>
    <name evidence="2" type="ORF">AB0H72_27280</name>
</gene>
<dbReference type="InterPro" id="IPR036388">
    <property type="entry name" value="WH-like_DNA-bd_sf"/>
</dbReference>
<protein>
    <submittedName>
        <fullName evidence="2">LuxR C-terminal-related transcriptional regulator</fullName>
    </submittedName>
</protein>
<dbReference type="InterPro" id="IPR027417">
    <property type="entry name" value="P-loop_NTPase"/>
</dbReference>
<dbReference type="Pfam" id="PF00196">
    <property type="entry name" value="GerE"/>
    <property type="match status" value="1"/>
</dbReference>
<organism evidence="2 3">
    <name type="scientific">Nocardia fusca</name>
    <dbReference type="NCBI Taxonomy" id="941183"/>
    <lineage>
        <taxon>Bacteria</taxon>
        <taxon>Bacillati</taxon>
        <taxon>Actinomycetota</taxon>
        <taxon>Actinomycetes</taxon>
        <taxon>Mycobacteriales</taxon>
        <taxon>Nocardiaceae</taxon>
        <taxon>Nocardia</taxon>
    </lineage>
</organism>
<dbReference type="Proteomes" id="UP001551658">
    <property type="component" value="Unassembled WGS sequence"/>
</dbReference>
<dbReference type="Gene3D" id="1.10.10.10">
    <property type="entry name" value="Winged helix-like DNA-binding domain superfamily/Winged helix DNA-binding domain"/>
    <property type="match status" value="1"/>
</dbReference>
<keyword evidence="3" id="KW-1185">Reference proteome</keyword>
<dbReference type="SMART" id="SM00421">
    <property type="entry name" value="HTH_LUXR"/>
    <property type="match status" value="1"/>
</dbReference>
<dbReference type="PANTHER" id="PTHR47691">
    <property type="entry name" value="REGULATOR-RELATED"/>
    <property type="match status" value="1"/>
</dbReference>
<sequence length="870" mass="95360">MLGGYTIIHVGDVPKVALNSMSATEGFVGRGPELDRISTLLLGSARLITLVGSGGIGKTRLATETVGRFRKAKRISVHNVRLARLSKGCGKAAVEEEVAAAVVGADFSDRSAWDAIVDTLTAPGPAGNPVPTVLVMDNCEHVLEEAGRVIVDLLEAVAELTIVATSREAIGWVDEHVVVVPPLTRQQALALFRMRAELTGHSVGDREQLAMARLICRHVHNHPLYIRLAAARLLRQPLAMILHDLSGEAADKRMRWSHGPRLGAEPRHRGVRDVIAWSYDLCLEKERILLERMSVFAAGYDPNPEDETYAAGDVGTDLEAIQVVCADDSPPEDETRGEVVPSLAAEEIEDLLERLVDQCLVTLHITPTTVRYSLLESIRLFAEEQLARRSTDEGDEPARFARRHRLYYRDKIVAAQQNWFSPMEQEPPDWGYAAWDNILVAIETSRVSGEPAVGLRICTGLISIRAPIFKGSLRELRTLCERALQATRAQAREVTGLHIEAMALIAWVALCQGMHEDAEQLLEECAAACLRDSETRANWRLSPESDTGLPAPLESVWGVELMTRHRDPIAITVLGRAREKYRGLGDRAGEARSELDEAMAAGFLGSASAALEITQRHLDRITASGARWARTWAEMAWAIALTRYGDPTEALAVVRAVLAQQLPLRDQWGAAMSVHIVEWSLARTLTDLIAAGSSSRAELATRATEIAQLAGGATTLRGKLNIAIDLGPFDDETEKATDVARRVLGREAFMAAEKQGRLLQPELHEAQRLALGTLSIDKMPLDHPARKNTPSHWGELSASEDEVAVLAAAGWTNAAIAARRGNSARTVDAHMAAIFRKLMITSRQDIVELVPADKVDQVRRETGRRPRRPR</sequence>
<dbReference type="SUPFAM" id="SSF46894">
    <property type="entry name" value="C-terminal effector domain of the bipartite response regulators"/>
    <property type="match status" value="1"/>
</dbReference>
<evidence type="ECO:0000313" key="2">
    <source>
        <dbReference type="EMBL" id="MEV0366406.1"/>
    </source>
</evidence>
<dbReference type="SUPFAM" id="SSF52540">
    <property type="entry name" value="P-loop containing nucleoside triphosphate hydrolases"/>
    <property type="match status" value="1"/>
</dbReference>
<dbReference type="PROSITE" id="PS50043">
    <property type="entry name" value="HTH_LUXR_2"/>
    <property type="match status" value="1"/>
</dbReference>
<dbReference type="Gene3D" id="3.40.50.300">
    <property type="entry name" value="P-loop containing nucleotide triphosphate hydrolases"/>
    <property type="match status" value="1"/>
</dbReference>
<dbReference type="CDD" id="cd06170">
    <property type="entry name" value="LuxR_C_like"/>
    <property type="match status" value="1"/>
</dbReference>